<dbReference type="STRING" id="322104.A3GIA1"/>
<organism evidence="7 8">
    <name type="scientific">Scheffersomyces stipitis (strain ATCC 58785 / CBS 6054 / NBRC 10063 / NRRL Y-11545)</name>
    <name type="common">Yeast</name>
    <name type="synonym">Pichia stipitis</name>
    <dbReference type="NCBI Taxonomy" id="322104"/>
    <lineage>
        <taxon>Eukaryota</taxon>
        <taxon>Fungi</taxon>
        <taxon>Dikarya</taxon>
        <taxon>Ascomycota</taxon>
        <taxon>Saccharomycotina</taxon>
        <taxon>Pichiomycetes</taxon>
        <taxon>Debaryomycetaceae</taxon>
        <taxon>Scheffersomyces</taxon>
    </lineage>
</organism>
<dbReference type="OMA" id="AMAGETH"/>
<feature type="compositionally biased region" description="Basic and acidic residues" evidence="5">
    <location>
        <begin position="141"/>
        <end position="154"/>
    </location>
</feature>
<proteinExistence type="inferred from homology"/>
<dbReference type="HOGENOM" id="CLU_091434_0_0_1"/>
<gene>
    <name evidence="7" type="ORF">PICST_29273</name>
</gene>
<sequence>MSGFQFKLKKKDSGPEKPGGIRKPIKPSLKSTSGFGKTGSVLKNSVLQTSDDDSDNEDSQAIAIDSFDHKRGGAISGAKAVNLTSRNKPLVITPVTISKSITTKKHAAHFEQDKEARLQELEEQAKKNKLDYGITKFDHKAKESDISEKDKDTEQDTVDNVSLEDRVRQSLLSGEEVNDTGRVIPIDDAQFQRSLDEDPDEDSAEEYEKVPVEQFGAALLRGMGWKPETKPKNTTVDNEKVLQHRQKGVLVGIGAKAVENDLMEDIIGKRGTKFEVPLAKRNKETGEVVRD</sequence>
<dbReference type="GO" id="GO:0000398">
    <property type="term" value="P:mRNA splicing, via spliceosome"/>
    <property type="evidence" value="ECO:0007669"/>
    <property type="project" value="UniProtKB-UniRule"/>
</dbReference>
<dbReference type="RefSeq" id="XP_001387220.2">
    <property type="nucleotide sequence ID" value="XM_001387183.1"/>
</dbReference>
<feature type="region of interest" description="Disordered" evidence="5">
    <location>
        <begin position="1"/>
        <end position="61"/>
    </location>
</feature>
<evidence type="ECO:0000256" key="1">
    <source>
        <dbReference type="ARBA" id="ARBA00004123"/>
    </source>
</evidence>
<evidence type="ECO:0000313" key="7">
    <source>
        <dbReference type="EMBL" id="EAZ63197.2"/>
    </source>
</evidence>
<name>A3GIA1_PICST</name>
<dbReference type="KEGG" id="pic:PICST_29273"/>
<feature type="region of interest" description="Disordered" evidence="5">
    <location>
        <begin position="141"/>
        <end position="207"/>
    </location>
</feature>
<dbReference type="InParanoid" id="A3GIA1"/>
<dbReference type="GeneID" id="4852000"/>
<comment type="caution">
    <text evidence="7">The sequence shown here is derived from an EMBL/GenBank/DDBJ whole genome shotgun (WGS) entry which is preliminary data.</text>
</comment>
<dbReference type="PANTHER" id="PTHR15818:SF2">
    <property type="entry name" value="G-PATCH DOMAIN AND KOW MOTIFS-CONTAINING PROTEIN"/>
    <property type="match status" value="1"/>
</dbReference>
<comment type="similarity">
    <text evidence="2 4">Belongs to the SPP2 family.</text>
</comment>
<keyword evidence="4" id="KW-0508">mRNA splicing</keyword>
<protein>
    <recommendedName>
        <fullName evidence="4">Pre-mRNA-splicing factor</fullName>
    </recommendedName>
</protein>
<dbReference type="InterPro" id="IPR026822">
    <property type="entry name" value="Spp2/MOS2_G-patch"/>
</dbReference>
<evidence type="ECO:0000256" key="2">
    <source>
        <dbReference type="ARBA" id="ARBA00008576"/>
    </source>
</evidence>
<dbReference type="EMBL" id="AAVQ01000002">
    <property type="protein sequence ID" value="EAZ63197.2"/>
    <property type="molecule type" value="Genomic_DNA"/>
</dbReference>
<keyword evidence="4" id="KW-0507">mRNA processing</keyword>
<dbReference type="AlphaFoldDB" id="A3GIA1"/>
<evidence type="ECO:0000256" key="3">
    <source>
        <dbReference type="ARBA" id="ARBA00023242"/>
    </source>
</evidence>
<accession>A3GIA1</accession>
<dbReference type="OrthoDB" id="5577072at2759"/>
<dbReference type="eggNOG" id="ENOG502S8BR">
    <property type="taxonomic scope" value="Eukaryota"/>
</dbReference>
<comment type="function">
    <text evidence="4">Involved in spliceosome maturation and the first step of pre-mRNA splicing.</text>
</comment>
<dbReference type="InterPro" id="IPR045166">
    <property type="entry name" value="Spp2-like"/>
</dbReference>
<keyword evidence="3 4" id="KW-0539">Nucleus</keyword>
<reference evidence="7 8" key="1">
    <citation type="journal article" date="2007" name="Nat. Biotechnol.">
        <title>Genome sequence of the lignocellulose-bioconverting and xylose-fermenting yeast Pichia stipitis.</title>
        <authorList>
            <person name="Jeffries T.W."/>
            <person name="Grigoriev I.V."/>
            <person name="Grimwood J."/>
            <person name="Laplaza J.M."/>
            <person name="Aerts A."/>
            <person name="Salamov A."/>
            <person name="Schmutz J."/>
            <person name="Lindquist E."/>
            <person name="Dehal P."/>
            <person name="Shapiro H."/>
            <person name="Jin Y.S."/>
            <person name="Passoth V."/>
            <person name="Richardson P.M."/>
        </authorList>
    </citation>
    <scope>NUCLEOTIDE SEQUENCE [LARGE SCALE GENOMIC DNA]</scope>
    <source>
        <strain evidence="8">ATCC 58785 / CBS 6054 / NBRC 10063 / NRRL Y-11545</strain>
    </source>
</reference>
<evidence type="ECO:0000256" key="5">
    <source>
        <dbReference type="SAM" id="MobiDB-lite"/>
    </source>
</evidence>
<evidence type="ECO:0000259" key="6">
    <source>
        <dbReference type="Pfam" id="PF12656"/>
    </source>
</evidence>
<comment type="subcellular location">
    <subcellularLocation>
        <location evidence="1 4">Nucleus</location>
    </subcellularLocation>
</comment>
<dbReference type="GO" id="GO:0005681">
    <property type="term" value="C:spliceosomal complex"/>
    <property type="evidence" value="ECO:0007669"/>
    <property type="project" value="UniProtKB-UniRule"/>
</dbReference>
<dbReference type="Proteomes" id="UP000002258">
    <property type="component" value="Chromosome 1"/>
</dbReference>
<evidence type="ECO:0000256" key="4">
    <source>
        <dbReference type="RuleBase" id="RU369096"/>
    </source>
</evidence>
<dbReference type="Pfam" id="PF12656">
    <property type="entry name" value="G-patch_2"/>
    <property type="match status" value="1"/>
</dbReference>
<dbReference type="PANTHER" id="PTHR15818">
    <property type="entry name" value="G PATCH AND KOW-CONTAINING"/>
    <property type="match status" value="1"/>
</dbReference>
<feature type="domain" description="Spp2/MOS2 G-patch" evidence="6">
    <location>
        <begin position="199"/>
        <end position="258"/>
    </location>
</feature>
<keyword evidence="4" id="KW-0747">Spliceosome</keyword>
<evidence type="ECO:0000313" key="8">
    <source>
        <dbReference type="Proteomes" id="UP000002258"/>
    </source>
</evidence>
<feature type="compositionally biased region" description="Polar residues" evidence="5">
    <location>
        <begin position="29"/>
        <end position="49"/>
    </location>
</feature>
<keyword evidence="8" id="KW-1185">Reference proteome</keyword>